<dbReference type="PANTHER" id="PTHR30040:SF2">
    <property type="entry name" value="FAD:PROTEIN FMN TRANSFERASE"/>
    <property type="match status" value="1"/>
</dbReference>
<evidence type="ECO:0000256" key="2">
    <source>
        <dbReference type="ARBA" id="ARBA00011955"/>
    </source>
</evidence>
<comment type="caution">
    <text evidence="12">The sequence shown here is derived from an EMBL/GenBank/DDBJ whole genome shotgun (WGS) entry which is preliminary data.</text>
</comment>
<evidence type="ECO:0000256" key="6">
    <source>
        <dbReference type="ARBA" id="ARBA00022723"/>
    </source>
</evidence>
<dbReference type="Proteomes" id="UP001501436">
    <property type="component" value="Unassembled WGS sequence"/>
</dbReference>
<evidence type="ECO:0000256" key="5">
    <source>
        <dbReference type="ARBA" id="ARBA00022679"/>
    </source>
</evidence>
<keyword evidence="6 11" id="KW-0479">Metal-binding</keyword>
<sequence length="292" mass="31357">MLAIKNLVSKSSIYRHSTMLMGTRFEITVVGENPGWATERINEAIAEINRVDKLLSTFGDDSTVNQVNRNAGVAPVKVNGELFRLIDRSLQIAELTYGTFDITYSAGQKTVAGVSYKDVMLNTAEQTVFLLQEGMRISFAASGKGYAADRAKFILQMSGVNSGVINAGGDMIAWGTQPDREPWTVAAADPEQADKPYAQLNISNQALATSVNVDAVTAKKNVTAVTNKGFEVSAIKSVTIMSPTAELADAMAAPVISIGVNAGLYLINRLNQVACVIVDDHDRVYTSKSITL</sequence>
<gene>
    <name evidence="12" type="ORF">GCM10023313_29450</name>
</gene>
<name>A0ABP9G000_9SPHI</name>
<dbReference type="PIRSF" id="PIRSF006268">
    <property type="entry name" value="ApbE"/>
    <property type="match status" value="1"/>
</dbReference>
<evidence type="ECO:0000256" key="11">
    <source>
        <dbReference type="PIRNR" id="PIRNR006268"/>
    </source>
</evidence>
<accession>A0ABP9G000</accession>
<keyword evidence="8 11" id="KW-0460">Magnesium</keyword>
<dbReference type="EC" id="2.7.1.180" evidence="2 11"/>
<organism evidence="12 13">
    <name type="scientific">Mucilaginibacter defluvii</name>
    <dbReference type="NCBI Taxonomy" id="1196019"/>
    <lineage>
        <taxon>Bacteria</taxon>
        <taxon>Pseudomonadati</taxon>
        <taxon>Bacteroidota</taxon>
        <taxon>Sphingobacteriia</taxon>
        <taxon>Sphingobacteriales</taxon>
        <taxon>Sphingobacteriaceae</taxon>
        <taxon>Mucilaginibacter</taxon>
    </lineage>
</organism>
<dbReference type="RefSeq" id="WP_345331971.1">
    <property type="nucleotide sequence ID" value="NZ_BAABJI010000002.1"/>
</dbReference>
<protein>
    <recommendedName>
        <fullName evidence="3 11">FAD:protein FMN transferase</fullName>
        <ecNumber evidence="2 11">2.7.1.180</ecNumber>
    </recommendedName>
    <alternativeName>
        <fullName evidence="9 11">Flavin transferase</fullName>
    </alternativeName>
</protein>
<evidence type="ECO:0000313" key="13">
    <source>
        <dbReference type="Proteomes" id="UP001501436"/>
    </source>
</evidence>
<comment type="catalytic activity">
    <reaction evidence="10 11">
        <text>L-threonyl-[protein] + FAD = FMN-L-threonyl-[protein] + AMP + H(+)</text>
        <dbReference type="Rhea" id="RHEA:36847"/>
        <dbReference type="Rhea" id="RHEA-COMP:11060"/>
        <dbReference type="Rhea" id="RHEA-COMP:11061"/>
        <dbReference type="ChEBI" id="CHEBI:15378"/>
        <dbReference type="ChEBI" id="CHEBI:30013"/>
        <dbReference type="ChEBI" id="CHEBI:57692"/>
        <dbReference type="ChEBI" id="CHEBI:74257"/>
        <dbReference type="ChEBI" id="CHEBI:456215"/>
        <dbReference type="EC" id="2.7.1.180"/>
    </reaction>
</comment>
<dbReference type="GO" id="GO:0016740">
    <property type="term" value="F:transferase activity"/>
    <property type="evidence" value="ECO:0007669"/>
    <property type="project" value="UniProtKB-KW"/>
</dbReference>
<keyword evidence="13" id="KW-1185">Reference proteome</keyword>
<comment type="cofactor">
    <cofactor evidence="1">
        <name>Mg(2+)</name>
        <dbReference type="ChEBI" id="CHEBI:18420"/>
    </cofactor>
</comment>
<keyword evidence="5 11" id="KW-0808">Transferase</keyword>
<dbReference type="PANTHER" id="PTHR30040">
    <property type="entry name" value="THIAMINE BIOSYNTHESIS LIPOPROTEIN APBE"/>
    <property type="match status" value="1"/>
</dbReference>
<dbReference type="InterPro" id="IPR024932">
    <property type="entry name" value="ApbE"/>
</dbReference>
<dbReference type="SUPFAM" id="SSF143631">
    <property type="entry name" value="ApbE-like"/>
    <property type="match status" value="1"/>
</dbReference>
<evidence type="ECO:0000256" key="9">
    <source>
        <dbReference type="ARBA" id="ARBA00031306"/>
    </source>
</evidence>
<evidence type="ECO:0000256" key="8">
    <source>
        <dbReference type="ARBA" id="ARBA00022842"/>
    </source>
</evidence>
<keyword evidence="4 11" id="KW-0285">Flavoprotein</keyword>
<proteinExistence type="inferred from homology"/>
<reference evidence="13" key="1">
    <citation type="journal article" date="2019" name="Int. J. Syst. Evol. Microbiol.">
        <title>The Global Catalogue of Microorganisms (GCM) 10K type strain sequencing project: providing services to taxonomists for standard genome sequencing and annotation.</title>
        <authorList>
            <consortium name="The Broad Institute Genomics Platform"/>
            <consortium name="The Broad Institute Genome Sequencing Center for Infectious Disease"/>
            <person name="Wu L."/>
            <person name="Ma J."/>
        </authorList>
    </citation>
    <scope>NUCLEOTIDE SEQUENCE [LARGE SCALE GENOMIC DNA]</scope>
    <source>
        <strain evidence="13">JCM 18283</strain>
    </source>
</reference>
<dbReference type="Gene3D" id="3.10.520.10">
    <property type="entry name" value="ApbE-like domains"/>
    <property type="match status" value="1"/>
</dbReference>
<evidence type="ECO:0000256" key="4">
    <source>
        <dbReference type="ARBA" id="ARBA00022630"/>
    </source>
</evidence>
<evidence type="ECO:0000256" key="7">
    <source>
        <dbReference type="ARBA" id="ARBA00022827"/>
    </source>
</evidence>
<dbReference type="Pfam" id="PF02424">
    <property type="entry name" value="ApbE"/>
    <property type="match status" value="1"/>
</dbReference>
<evidence type="ECO:0000256" key="3">
    <source>
        <dbReference type="ARBA" id="ARBA00016337"/>
    </source>
</evidence>
<evidence type="ECO:0000256" key="1">
    <source>
        <dbReference type="ARBA" id="ARBA00001946"/>
    </source>
</evidence>
<dbReference type="EMBL" id="BAABJI010000002">
    <property type="protein sequence ID" value="GAA4923365.1"/>
    <property type="molecule type" value="Genomic_DNA"/>
</dbReference>
<evidence type="ECO:0000256" key="10">
    <source>
        <dbReference type="ARBA" id="ARBA00048540"/>
    </source>
</evidence>
<dbReference type="InterPro" id="IPR003374">
    <property type="entry name" value="ApbE-like_sf"/>
</dbReference>
<comment type="similarity">
    <text evidence="11">Belongs to the ApbE family.</text>
</comment>
<keyword evidence="7 11" id="KW-0274">FAD</keyword>
<evidence type="ECO:0000313" key="12">
    <source>
        <dbReference type="EMBL" id="GAA4923365.1"/>
    </source>
</evidence>